<reference evidence="4" key="1">
    <citation type="submission" date="2020-01" db="EMBL/GenBank/DDBJ databases">
        <authorList>
            <person name="Rat A."/>
        </authorList>
    </citation>
    <scope>NUCLEOTIDE SEQUENCE</scope>
    <source>
        <strain evidence="4">LMG 31231</strain>
    </source>
</reference>
<evidence type="ECO:0000259" key="3">
    <source>
        <dbReference type="Pfam" id="PF25455"/>
    </source>
</evidence>
<evidence type="ECO:0000313" key="4">
    <source>
        <dbReference type="EMBL" id="MBR0672287.1"/>
    </source>
</evidence>
<accession>A0A9X9WYQ8</accession>
<evidence type="ECO:0000259" key="2">
    <source>
        <dbReference type="Pfam" id="PF01571"/>
    </source>
</evidence>
<dbReference type="InterPro" id="IPR027266">
    <property type="entry name" value="TrmE/GcvT-like"/>
</dbReference>
<dbReference type="NCBIfam" id="TIGR03317">
    <property type="entry name" value="ygfZ_signature"/>
    <property type="match status" value="1"/>
</dbReference>
<dbReference type="Proteomes" id="UP001138751">
    <property type="component" value="Unassembled WGS sequence"/>
</dbReference>
<evidence type="ECO:0000256" key="1">
    <source>
        <dbReference type="ARBA" id="ARBA00022946"/>
    </source>
</evidence>
<gene>
    <name evidence="4" type="ORF">GXW76_13980</name>
</gene>
<dbReference type="PANTHER" id="PTHR22602:SF0">
    <property type="entry name" value="TRANSFERASE CAF17, MITOCHONDRIAL-RELATED"/>
    <property type="match status" value="1"/>
</dbReference>
<keyword evidence="1" id="KW-0809">Transit peptide</keyword>
<dbReference type="RefSeq" id="WP_211862709.1">
    <property type="nucleotide sequence ID" value="NZ_JAAEDM010000037.1"/>
</dbReference>
<dbReference type="SUPFAM" id="SSF103025">
    <property type="entry name" value="Folate-binding domain"/>
    <property type="match status" value="1"/>
</dbReference>
<dbReference type="InterPro" id="IPR045179">
    <property type="entry name" value="YgfZ/GcvT"/>
</dbReference>
<dbReference type="Gene3D" id="3.30.1360.120">
    <property type="entry name" value="Probable tRNA modification gtpase trme, domain 1"/>
    <property type="match status" value="2"/>
</dbReference>
<sequence>MSLAYLPDRGVLEVAGPDRAAFLQGLVSNDVTGIAPGQAVWAALLTPQGKWLADFFVIPAGDALLLDAERAQVPGLVQRLTRFRLRSKVTLRDASEDWHVHAAWGGAPPAEGLVIPDPRLPEAGWRVLDPAPLASDASAEDYDLHRLALGLPDGSKDMESEKSVLLEAGFDELNGVSWSKGCYMGQELTARTRYRGLVKRRLVPVAVDGPLPVRGTILAGPDGAEAGEMRSGRDGLGLALVRLNAFDRAPFRAGEAMLTPRIPAWMRLPAREEA</sequence>
<keyword evidence="5" id="KW-1185">Reference proteome</keyword>
<dbReference type="InterPro" id="IPR006222">
    <property type="entry name" value="GCVT_N"/>
</dbReference>
<dbReference type="Pfam" id="PF25455">
    <property type="entry name" value="Beta-barrel_CAF17_C"/>
    <property type="match status" value="1"/>
</dbReference>
<protein>
    <submittedName>
        <fullName evidence="4">Folate-binding protein YgfZ</fullName>
    </submittedName>
</protein>
<dbReference type="PANTHER" id="PTHR22602">
    <property type="entry name" value="TRANSFERASE CAF17, MITOCHONDRIAL-RELATED"/>
    <property type="match status" value="1"/>
</dbReference>
<proteinExistence type="predicted"/>
<feature type="domain" description="CAF17 C-terminal" evidence="3">
    <location>
        <begin position="199"/>
        <end position="267"/>
    </location>
</feature>
<dbReference type="InterPro" id="IPR057460">
    <property type="entry name" value="CAF17_C"/>
</dbReference>
<evidence type="ECO:0000313" key="5">
    <source>
        <dbReference type="Proteomes" id="UP001138751"/>
    </source>
</evidence>
<comment type="caution">
    <text evidence="4">The sequence shown here is derived from an EMBL/GenBank/DDBJ whole genome shotgun (WGS) entry which is preliminary data.</text>
</comment>
<reference evidence="4" key="2">
    <citation type="journal article" date="2021" name="Syst. Appl. Microbiol.">
        <title>Roseomonas hellenica sp. nov., isolated from roots of wild-growing Alkanna tinctoria.</title>
        <authorList>
            <person name="Rat A."/>
            <person name="Naranjo H.D."/>
            <person name="Lebbe L."/>
            <person name="Cnockaert M."/>
            <person name="Krigas N."/>
            <person name="Grigoriadou K."/>
            <person name="Maloupa E."/>
            <person name="Willems A."/>
        </authorList>
    </citation>
    <scope>NUCLEOTIDE SEQUENCE</scope>
    <source>
        <strain evidence="4">LMG 31231</strain>
    </source>
</reference>
<name>A0A9X9WYQ8_9PROT</name>
<dbReference type="InterPro" id="IPR017703">
    <property type="entry name" value="YgfZ/GCV_T_CS"/>
</dbReference>
<dbReference type="AlphaFoldDB" id="A0A9X9WYQ8"/>
<dbReference type="GO" id="GO:0016226">
    <property type="term" value="P:iron-sulfur cluster assembly"/>
    <property type="evidence" value="ECO:0007669"/>
    <property type="project" value="TreeGrafter"/>
</dbReference>
<dbReference type="EMBL" id="JAAEDM010000037">
    <property type="protein sequence ID" value="MBR0672287.1"/>
    <property type="molecule type" value="Genomic_DNA"/>
</dbReference>
<feature type="domain" description="GCVT N-terminal" evidence="2">
    <location>
        <begin position="12"/>
        <end position="105"/>
    </location>
</feature>
<dbReference type="Pfam" id="PF01571">
    <property type="entry name" value="GCV_T"/>
    <property type="match status" value="1"/>
</dbReference>
<organism evidence="4 5">
    <name type="scientific">Neoroseomonas soli</name>
    <dbReference type="NCBI Taxonomy" id="1081025"/>
    <lineage>
        <taxon>Bacteria</taxon>
        <taxon>Pseudomonadati</taxon>
        <taxon>Pseudomonadota</taxon>
        <taxon>Alphaproteobacteria</taxon>
        <taxon>Acetobacterales</taxon>
        <taxon>Acetobacteraceae</taxon>
        <taxon>Neoroseomonas</taxon>
    </lineage>
</organism>